<proteinExistence type="predicted"/>
<name>A0ABD3FUU2_9STRA</name>
<protein>
    <recommendedName>
        <fullName evidence="1">Peroxisomal membrane protein PEX14-like KPWE domain-containing protein</fullName>
    </recommendedName>
</protein>
<dbReference type="AlphaFoldDB" id="A0ABD3FUU2"/>
<accession>A0ABD3FUU2</accession>
<organism evidence="2 3">
    <name type="scientific">Phytophthora oleae</name>
    <dbReference type="NCBI Taxonomy" id="2107226"/>
    <lineage>
        <taxon>Eukaryota</taxon>
        <taxon>Sar</taxon>
        <taxon>Stramenopiles</taxon>
        <taxon>Oomycota</taxon>
        <taxon>Peronosporomycetes</taxon>
        <taxon>Peronosporales</taxon>
        <taxon>Peronosporaceae</taxon>
        <taxon>Phytophthora</taxon>
    </lineage>
</organism>
<evidence type="ECO:0000259" key="1">
    <source>
        <dbReference type="Pfam" id="PF17733"/>
    </source>
</evidence>
<dbReference type="Pfam" id="PF17733">
    <property type="entry name" value="KPWE_dom"/>
    <property type="match status" value="1"/>
</dbReference>
<keyword evidence="3" id="KW-1185">Reference proteome</keyword>
<sequence>MEVMDLIQKGEAVPGIRDIDDKLSVDWSALLIQQTKAGEAAAKPRETMKP</sequence>
<evidence type="ECO:0000313" key="3">
    <source>
        <dbReference type="Proteomes" id="UP001632037"/>
    </source>
</evidence>
<evidence type="ECO:0000313" key="2">
    <source>
        <dbReference type="EMBL" id="KAL3669505.1"/>
    </source>
</evidence>
<dbReference type="EMBL" id="JBIMZQ010000009">
    <property type="protein sequence ID" value="KAL3669505.1"/>
    <property type="molecule type" value="Genomic_DNA"/>
</dbReference>
<dbReference type="Proteomes" id="UP001632037">
    <property type="component" value="Unassembled WGS sequence"/>
</dbReference>
<feature type="domain" description="Peroxisomal membrane protein PEX14-like KPWE" evidence="1">
    <location>
        <begin position="1"/>
        <end position="24"/>
    </location>
</feature>
<comment type="caution">
    <text evidence="2">The sequence shown here is derived from an EMBL/GenBank/DDBJ whole genome shotgun (WGS) entry which is preliminary data.</text>
</comment>
<reference evidence="2 3" key="1">
    <citation type="submission" date="2024-09" db="EMBL/GenBank/DDBJ databases">
        <title>Genome sequencing and assembly of Phytophthora oleae, isolate VK10A, causative agent of rot of olive drupes.</title>
        <authorList>
            <person name="Conti Taguali S."/>
            <person name="Riolo M."/>
            <person name="La Spada F."/>
            <person name="Cacciola S.O."/>
            <person name="Dionisio G."/>
        </authorList>
    </citation>
    <scope>NUCLEOTIDE SEQUENCE [LARGE SCALE GENOMIC DNA]</scope>
    <source>
        <strain evidence="2 3">VK10A</strain>
    </source>
</reference>
<gene>
    <name evidence="2" type="ORF">V7S43_005899</name>
</gene>
<dbReference type="InterPro" id="IPR040554">
    <property type="entry name" value="KPWE_PEX14_dom"/>
</dbReference>